<evidence type="ECO:0000256" key="6">
    <source>
        <dbReference type="ARBA" id="ARBA00037513"/>
    </source>
</evidence>
<dbReference type="AlphaFoldDB" id="A0A9P6R2V2"/>
<dbReference type="InterPro" id="IPR050188">
    <property type="entry name" value="RluA_PseudoU_synthase"/>
</dbReference>
<dbReference type="PANTHER" id="PTHR21600">
    <property type="entry name" value="MITOCHONDRIAL RNA PSEUDOURIDINE SYNTHASE"/>
    <property type="match status" value="1"/>
</dbReference>
<dbReference type="CDD" id="cd02869">
    <property type="entry name" value="PseudoU_synth_RluA_like"/>
    <property type="match status" value="1"/>
</dbReference>
<comment type="similarity">
    <text evidence="2">Belongs to the pseudouridine synthase RluA family.</text>
</comment>
<evidence type="ECO:0000313" key="13">
    <source>
        <dbReference type="EMBL" id="KAG0310211.1"/>
    </source>
</evidence>
<dbReference type="EC" id="5.4.99.43" evidence="7"/>
<dbReference type="SUPFAM" id="SSF55120">
    <property type="entry name" value="Pseudouridine synthase"/>
    <property type="match status" value="1"/>
</dbReference>
<evidence type="ECO:0000313" key="14">
    <source>
        <dbReference type="Proteomes" id="UP000738325"/>
    </source>
</evidence>
<keyword evidence="3" id="KW-0496">Mitochondrion</keyword>
<feature type="non-terminal residue" evidence="13">
    <location>
        <position position="1"/>
    </location>
</feature>
<evidence type="ECO:0000256" key="5">
    <source>
        <dbReference type="ARBA" id="ARBA00036927"/>
    </source>
</evidence>
<evidence type="ECO:0000256" key="10">
    <source>
        <dbReference type="ARBA" id="ARBA00041978"/>
    </source>
</evidence>
<dbReference type="PANTHER" id="PTHR21600:SF81">
    <property type="entry name" value="21S RRNA PSEUDOURIDINE(2819) SYNTHASE"/>
    <property type="match status" value="1"/>
</dbReference>
<dbReference type="InterPro" id="IPR006145">
    <property type="entry name" value="PsdUridine_synth_RsuA/RluA"/>
</dbReference>
<sequence>THALISKWIRTGRQVRLLSRQQPDQNPGEDDEQIVNGAEESEAKGSTRAKSGNIHTKVGQVWRVRGFLQIDVDETVKTEDAAILPTSTSIVDPDQGAEERQRIKHLAQLPLQSWVVYKDSKIIVLDKPYGVDVQGGTGVEQSIDGSLSSLQEGYPEKPRIVHRLDRSTSGLLILARTRKAAQDLARRFRDGAEEESGGDISDRIIDSDAETIRTDDTTADISGTVAGPSIQKKYVAIVGSKTRISSRSIEGITKTENGLQTLQGNMLVMDNGRSQGIQMQNNDASHMDLSRAKAVWPSRTDFRIVSESFQEKRYWALLYLYPRTGRKHQLRIHCAQMLKAPILGDFKYGAEEYSKESKLKSRLHLHMAEITLKVNGSLPSFFDY</sequence>
<reference evidence="13" key="1">
    <citation type="journal article" date="2020" name="Fungal Divers.">
        <title>Resolving the Mortierellaceae phylogeny through synthesis of multi-gene phylogenetics and phylogenomics.</title>
        <authorList>
            <person name="Vandepol N."/>
            <person name="Liber J."/>
            <person name="Desiro A."/>
            <person name="Na H."/>
            <person name="Kennedy M."/>
            <person name="Barry K."/>
            <person name="Grigoriev I.V."/>
            <person name="Miller A.N."/>
            <person name="O'Donnell K."/>
            <person name="Stajich J.E."/>
            <person name="Bonito G."/>
        </authorList>
    </citation>
    <scope>NUCLEOTIDE SEQUENCE</scope>
    <source>
        <strain evidence="13">REB-010B</strain>
    </source>
</reference>
<dbReference type="InterPro" id="IPR006224">
    <property type="entry name" value="PsdUridine_synth_RluA-like_CS"/>
</dbReference>
<comment type="subcellular location">
    <subcellularLocation>
        <location evidence="1">Mitochondrion</location>
    </subcellularLocation>
</comment>
<evidence type="ECO:0000256" key="4">
    <source>
        <dbReference type="ARBA" id="ARBA00023235"/>
    </source>
</evidence>
<evidence type="ECO:0000256" key="1">
    <source>
        <dbReference type="ARBA" id="ARBA00004173"/>
    </source>
</evidence>
<dbReference type="Gene3D" id="3.30.2350.10">
    <property type="entry name" value="Pseudouridine synthase"/>
    <property type="match status" value="1"/>
</dbReference>
<dbReference type="EMBL" id="JAAAIP010001115">
    <property type="protein sequence ID" value="KAG0310211.1"/>
    <property type="molecule type" value="Genomic_DNA"/>
</dbReference>
<comment type="function">
    <text evidence="6">Pseudouridylate synthase responsible for the pseudouridine-2819 formation in mitochondrial 21S rRNA. May modulate the efficiency or the fidelity of the mitochondrial translation machinery.</text>
</comment>
<dbReference type="GO" id="GO:0003723">
    <property type="term" value="F:RNA binding"/>
    <property type="evidence" value="ECO:0007669"/>
    <property type="project" value="InterPro"/>
</dbReference>
<keyword evidence="14" id="KW-1185">Reference proteome</keyword>
<feature type="domain" description="Pseudouridine synthase RsuA/RluA-like" evidence="12">
    <location>
        <begin position="122"/>
        <end position="190"/>
    </location>
</feature>
<protein>
    <recommendedName>
        <fullName evidence="8">21S rRNA pseudouridine(2819) synthase</fullName>
        <ecNumber evidence="7">5.4.99.43</ecNumber>
    </recommendedName>
    <alternativeName>
        <fullName evidence="10">Pseudouridine synthase 5</fullName>
    </alternativeName>
    <alternativeName>
        <fullName evidence="9">Pseudouridylate synthase PUS5</fullName>
    </alternativeName>
    <alternativeName>
        <fullName evidence="11">Uracil hydrolyase PUS5</fullName>
    </alternativeName>
</protein>
<evidence type="ECO:0000256" key="9">
    <source>
        <dbReference type="ARBA" id="ARBA00041561"/>
    </source>
</evidence>
<comment type="catalytic activity">
    <reaction evidence="5">
        <text>uridine(2819) in 21S rRNA = pseudouridine(2819) in 21S rRNA</text>
        <dbReference type="Rhea" id="RHEA:42556"/>
        <dbReference type="Rhea" id="RHEA-COMP:10113"/>
        <dbReference type="Rhea" id="RHEA-COMP:10114"/>
        <dbReference type="ChEBI" id="CHEBI:65314"/>
        <dbReference type="ChEBI" id="CHEBI:65315"/>
        <dbReference type="EC" id="5.4.99.43"/>
    </reaction>
</comment>
<evidence type="ECO:0000256" key="11">
    <source>
        <dbReference type="ARBA" id="ARBA00042700"/>
    </source>
</evidence>
<dbReference type="GO" id="GO:0005739">
    <property type="term" value="C:mitochondrion"/>
    <property type="evidence" value="ECO:0007669"/>
    <property type="project" value="UniProtKB-SubCell"/>
</dbReference>
<organism evidence="13 14">
    <name type="scientific">Dissophora globulifera</name>
    <dbReference type="NCBI Taxonomy" id="979702"/>
    <lineage>
        <taxon>Eukaryota</taxon>
        <taxon>Fungi</taxon>
        <taxon>Fungi incertae sedis</taxon>
        <taxon>Mucoromycota</taxon>
        <taxon>Mortierellomycotina</taxon>
        <taxon>Mortierellomycetes</taxon>
        <taxon>Mortierellales</taxon>
        <taxon>Mortierellaceae</taxon>
        <taxon>Dissophora</taxon>
    </lineage>
</organism>
<evidence type="ECO:0000256" key="7">
    <source>
        <dbReference type="ARBA" id="ARBA00038947"/>
    </source>
</evidence>
<dbReference type="Proteomes" id="UP000738325">
    <property type="component" value="Unassembled WGS sequence"/>
</dbReference>
<comment type="caution">
    <text evidence="13">The sequence shown here is derived from an EMBL/GenBank/DDBJ whole genome shotgun (WGS) entry which is preliminary data.</text>
</comment>
<accession>A0A9P6R2V2</accession>
<dbReference type="GO" id="GO:0160143">
    <property type="term" value="F:21S rRNA pseudouridine(2819) synthase activity"/>
    <property type="evidence" value="ECO:0007669"/>
    <property type="project" value="UniProtKB-EC"/>
</dbReference>
<evidence type="ECO:0000256" key="2">
    <source>
        <dbReference type="ARBA" id="ARBA00010876"/>
    </source>
</evidence>
<proteinExistence type="inferred from homology"/>
<keyword evidence="4" id="KW-0413">Isomerase</keyword>
<name>A0A9P6R2V2_9FUNG</name>
<dbReference type="InterPro" id="IPR020103">
    <property type="entry name" value="PsdUridine_synth_cat_dom_sf"/>
</dbReference>
<dbReference type="GO" id="GO:0000455">
    <property type="term" value="P:enzyme-directed rRNA pseudouridine synthesis"/>
    <property type="evidence" value="ECO:0007669"/>
    <property type="project" value="TreeGrafter"/>
</dbReference>
<evidence type="ECO:0000256" key="8">
    <source>
        <dbReference type="ARBA" id="ARBA00040626"/>
    </source>
</evidence>
<dbReference type="Pfam" id="PF00849">
    <property type="entry name" value="PseudoU_synth_2"/>
    <property type="match status" value="1"/>
</dbReference>
<dbReference type="PROSITE" id="PS01129">
    <property type="entry name" value="PSI_RLU"/>
    <property type="match status" value="1"/>
</dbReference>
<evidence type="ECO:0000256" key="3">
    <source>
        <dbReference type="ARBA" id="ARBA00023128"/>
    </source>
</evidence>
<dbReference type="OrthoDB" id="428658at2759"/>
<gene>
    <name evidence="13" type="ORF">BGZ99_000591</name>
</gene>
<evidence type="ECO:0000259" key="12">
    <source>
        <dbReference type="Pfam" id="PF00849"/>
    </source>
</evidence>